<keyword evidence="3 4" id="KW-0732">Signal</keyword>
<dbReference type="AlphaFoldDB" id="B7JJM5"/>
<feature type="signal peptide" evidence="4">
    <location>
        <begin position="1"/>
        <end position="31"/>
    </location>
</feature>
<dbReference type="GO" id="GO:0030313">
    <property type="term" value="C:cell envelope"/>
    <property type="evidence" value="ECO:0007669"/>
    <property type="project" value="UniProtKB-SubCell"/>
</dbReference>
<gene>
    <name evidence="6" type="ordered locus">BCAH820_1948</name>
</gene>
<evidence type="ECO:0000256" key="3">
    <source>
        <dbReference type="ARBA" id="ARBA00022729"/>
    </source>
</evidence>
<evidence type="ECO:0000256" key="2">
    <source>
        <dbReference type="ARBA" id="ARBA00022723"/>
    </source>
</evidence>
<feature type="domain" description="CopC" evidence="5">
    <location>
        <begin position="30"/>
        <end position="66"/>
    </location>
</feature>
<organism evidence="6 7">
    <name type="scientific">Bacillus cereus (strain AH820)</name>
    <dbReference type="NCBI Taxonomy" id="405535"/>
    <lineage>
        <taxon>Bacteria</taxon>
        <taxon>Bacillati</taxon>
        <taxon>Bacillota</taxon>
        <taxon>Bacilli</taxon>
        <taxon>Bacillales</taxon>
        <taxon>Bacillaceae</taxon>
        <taxon>Bacillus</taxon>
        <taxon>Bacillus cereus group</taxon>
    </lineage>
</organism>
<dbReference type="KEGG" id="bcu:BCAH820_1948"/>
<dbReference type="Pfam" id="PF04234">
    <property type="entry name" value="CopC"/>
    <property type="match status" value="1"/>
</dbReference>
<sequence>MIVKVMRRLGTWLLLACVLIILIPKSASAHAYVVKSNPTENEILKKAPSVVKIEFDEDIQISSFNTLYVRDT</sequence>
<name>B7JJM5_BACC0</name>
<evidence type="ECO:0000259" key="5">
    <source>
        <dbReference type="Pfam" id="PF04234"/>
    </source>
</evidence>
<evidence type="ECO:0000313" key="6">
    <source>
        <dbReference type="EMBL" id="ACK91209.1"/>
    </source>
</evidence>
<dbReference type="GO" id="GO:0042597">
    <property type="term" value="C:periplasmic space"/>
    <property type="evidence" value="ECO:0007669"/>
    <property type="project" value="InterPro"/>
</dbReference>
<feature type="chain" id="PRO_5039196602" evidence="4">
    <location>
        <begin position="32"/>
        <end position="72"/>
    </location>
</feature>
<reference evidence="6 7" key="1">
    <citation type="submission" date="2008-10" db="EMBL/GenBank/DDBJ databases">
        <title>Genome sequence of Bacillus cereus AH820.</title>
        <authorList>
            <person name="Dodson R.J."/>
            <person name="Durkin A.S."/>
            <person name="Rosovitz M.J."/>
            <person name="Rasko D.A."/>
            <person name="Hoffmaster A."/>
            <person name="Ravel J."/>
            <person name="Sutton G."/>
        </authorList>
    </citation>
    <scope>NUCLEOTIDE SEQUENCE [LARGE SCALE GENOMIC DNA]</scope>
    <source>
        <strain evidence="6 7">AH820</strain>
    </source>
</reference>
<dbReference type="GO" id="GO:0006825">
    <property type="term" value="P:copper ion transport"/>
    <property type="evidence" value="ECO:0007669"/>
    <property type="project" value="InterPro"/>
</dbReference>
<dbReference type="HOGENOM" id="CLU_087859_5_1_9"/>
<proteinExistence type="predicted"/>
<evidence type="ECO:0000256" key="1">
    <source>
        <dbReference type="ARBA" id="ARBA00004196"/>
    </source>
</evidence>
<comment type="subcellular location">
    <subcellularLocation>
        <location evidence="1">Cell envelope</location>
    </subcellularLocation>
</comment>
<dbReference type="GO" id="GO:0046688">
    <property type="term" value="P:response to copper ion"/>
    <property type="evidence" value="ECO:0007669"/>
    <property type="project" value="InterPro"/>
</dbReference>
<evidence type="ECO:0000256" key="4">
    <source>
        <dbReference type="SAM" id="SignalP"/>
    </source>
</evidence>
<dbReference type="Gene3D" id="2.60.40.1220">
    <property type="match status" value="1"/>
</dbReference>
<dbReference type="PANTHER" id="PTHR34820:SF4">
    <property type="entry name" value="INNER MEMBRANE PROTEIN YEBZ"/>
    <property type="match status" value="1"/>
</dbReference>
<dbReference type="GO" id="GO:0005886">
    <property type="term" value="C:plasma membrane"/>
    <property type="evidence" value="ECO:0007669"/>
    <property type="project" value="TreeGrafter"/>
</dbReference>
<evidence type="ECO:0000313" key="7">
    <source>
        <dbReference type="Proteomes" id="UP000001363"/>
    </source>
</evidence>
<dbReference type="Proteomes" id="UP000001363">
    <property type="component" value="Chromosome"/>
</dbReference>
<keyword evidence="2" id="KW-0479">Metal-binding</keyword>
<protein>
    <submittedName>
        <fullName evidence="6">Copper resistance protein</fullName>
    </submittedName>
</protein>
<accession>B7JJM5</accession>
<dbReference type="PANTHER" id="PTHR34820">
    <property type="entry name" value="INNER MEMBRANE PROTEIN YEBZ"/>
    <property type="match status" value="1"/>
</dbReference>
<dbReference type="InterPro" id="IPR007348">
    <property type="entry name" value="CopC_dom"/>
</dbReference>
<dbReference type="GO" id="GO:0005507">
    <property type="term" value="F:copper ion binding"/>
    <property type="evidence" value="ECO:0007669"/>
    <property type="project" value="InterPro"/>
</dbReference>
<dbReference type="InterPro" id="IPR014755">
    <property type="entry name" value="Cu-Rt/internalin_Ig-like"/>
</dbReference>
<dbReference type="InterPro" id="IPR032694">
    <property type="entry name" value="CopC/D"/>
</dbReference>
<dbReference type="EMBL" id="CP001283">
    <property type="protein sequence ID" value="ACK91209.1"/>
    <property type="molecule type" value="Genomic_DNA"/>
</dbReference>